<feature type="short sequence motif" description="DGA/G" evidence="4">
    <location>
        <begin position="161"/>
        <end position="163"/>
    </location>
</feature>
<keyword evidence="2 4" id="KW-0442">Lipid degradation</keyword>
<evidence type="ECO:0000313" key="6">
    <source>
        <dbReference type="EMBL" id="AAZ96010.1"/>
    </source>
</evidence>
<dbReference type="STRING" id="292415.Tbd_0057"/>
<evidence type="ECO:0000256" key="4">
    <source>
        <dbReference type="PROSITE-ProRule" id="PRU01161"/>
    </source>
</evidence>
<name>Q3SMN3_THIDA</name>
<dbReference type="RefSeq" id="WP_011310570.1">
    <property type="nucleotide sequence ID" value="NC_007404.1"/>
</dbReference>
<dbReference type="InterPro" id="IPR002641">
    <property type="entry name" value="PNPLA_dom"/>
</dbReference>
<dbReference type="NCBIfam" id="NF007623">
    <property type="entry name" value="PRK10279.1"/>
    <property type="match status" value="1"/>
</dbReference>
<dbReference type="eggNOG" id="COG1752">
    <property type="taxonomic scope" value="Bacteria"/>
</dbReference>
<dbReference type="Pfam" id="PF01734">
    <property type="entry name" value="Patatin"/>
    <property type="match status" value="1"/>
</dbReference>
<dbReference type="PANTHER" id="PTHR14226:SF76">
    <property type="entry name" value="NTE FAMILY PROTEIN RSSA"/>
    <property type="match status" value="1"/>
</dbReference>
<reference evidence="6 7" key="1">
    <citation type="journal article" date="2006" name="J. Bacteriol.">
        <title>The genome sequence of the obligately chemolithoautotrophic, facultatively anaerobic bacterium Thiobacillus denitrificans.</title>
        <authorList>
            <person name="Beller H.R."/>
            <person name="Chain P.S."/>
            <person name="Letain T.E."/>
            <person name="Chakicherla A."/>
            <person name="Larimer F.W."/>
            <person name="Richardson P.M."/>
            <person name="Coleman M.A."/>
            <person name="Wood A.P."/>
            <person name="Kelly D.P."/>
        </authorList>
    </citation>
    <scope>NUCLEOTIDE SEQUENCE [LARGE SCALE GENOMIC DNA]</scope>
    <source>
        <strain evidence="6 7">ATCC 25259</strain>
    </source>
</reference>
<evidence type="ECO:0000256" key="2">
    <source>
        <dbReference type="ARBA" id="ARBA00022963"/>
    </source>
</evidence>
<dbReference type="InterPro" id="IPR050301">
    <property type="entry name" value="NTE"/>
</dbReference>
<evidence type="ECO:0000259" key="5">
    <source>
        <dbReference type="PROSITE" id="PS51635"/>
    </source>
</evidence>
<dbReference type="HOGENOM" id="CLU_047251_2_0_4"/>
<dbReference type="GO" id="GO:0016787">
    <property type="term" value="F:hydrolase activity"/>
    <property type="evidence" value="ECO:0007669"/>
    <property type="project" value="UniProtKB-UniRule"/>
</dbReference>
<feature type="active site" description="Nucleophile" evidence="4">
    <location>
        <position position="48"/>
    </location>
</feature>
<dbReference type="Proteomes" id="UP000008291">
    <property type="component" value="Chromosome"/>
</dbReference>
<organism evidence="6 7">
    <name type="scientific">Thiobacillus denitrificans (strain ATCC 25259 / T1)</name>
    <dbReference type="NCBI Taxonomy" id="292415"/>
    <lineage>
        <taxon>Bacteria</taxon>
        <taxon>Pseudomonadati</taxon>
        <taxon>Pseudomonadota</taxon>
        <taxon>Betaproteobacteria</taxon>
        <taxon>Nitrosomonadales</taxon>
        <taxon>Thiobacillaceae</taxon>
        <taxon>Thiobacillus</taxon>
    </lineage>
</organism>
<evidence type="ECO:0000256" key="3">
    <source>
        <dbReference type="ARBA" id="ARBA00023098"/>
    </source>
</evidence>
<keyword evidence="1 4" id="KW-0378">Hydrolase</keyword>
<accession>Q3SMN3</accession>
<dbReference type="GO" id="GO:0016042">
    <property type="term" value="P:lipid catabolic process"/>
    <property type="evidence" value="ECO:0007669"/>
    <property type="project" value="UniProtKB-UniRule"/>
</dbReference>
<dbReference type="KEGG" id="tbd:Tbd_0057"/>
<dbReference type="PROSITE" id="PS51635">
    <property type="entry name" value="PNPLA"/>
    <property type="match status" value="1"/>
</dbReference>
<protein>
    <recommendedName>
        <fullName evidence="5">PNPLA domain-containing protein</fullName>
    </recommendedName>
</protein>
<dbReference type="PANTHER" id="PTHR14226">
    <property type="entry name" value="NEUROPATHY TARGET ESTERASE/SWISS CHEESE D.MELANOGASTER"/>
    <property type="match status" value="1"/>
</dbReference>
<sequence length="310" mass="32787">MRPTEALVSAPRIGLALGSGSARGWAHIGVLRALAEAGVEPDIVCGTSIGALVGAAYAGGELDRLEAWVRELRLQSVVSFLDFSLSGGLIKGERLLDFFRSHFVDRDIGALERRFGAVATDLRSGREVWLREGLVSAAVRASIALPGLFTPARHGDTWLVDGGLVNPVPVSLCRAMGADIVIAVDLNADLLGRHLRRPVAPVAPTVEPATAHTLFERIQAGASQFALTRPNGSRPPPVLDVLASSINIMQVLITRSRLAGEPADVLVMPLLADVGLMEFHRAAVAIDAGRAAVAAVLQQLQLRVNHSAAR</sequence>
<keyword evidence="7" id="KW-1185">Reference proteome</keyword>
<keyword evidence="3 4" id="KW-0443">Lipid metabolism</keyword>
<dbReference type="InterPro" id="IPR016035">
    <property type="entry name" value="Acyl_Trfase/lysoPLipase"/>
</dbReference>
<gene>
    <name evidence="6" type="ordered locus">Tbd_0057</name>
</gene>
<feature type="active site" description="Proton acceptor" evidence="4">
    <location>
        <position position="161"/>
    </location>
</feature>
<evidence type="ECO:0000256" key="1">
    <source>
        <dbReference type="ARBA" id="ARBA00022801"/>
    </source>
</evidence>
<dbReference type="SUPFAM" id="SSF52151">
    <property type="entry name" value="FabD/lysophospholipase-like"/>
    <property type="match status" value="1"/>
</dbReference>
<dbReference type="Gene3D" id="3.40.1090.10">
    <property type="entry name" value="Cytosolic phospholipase A2 catalytic domain"/>
    <property type="match status" value="2"/>
</dbReference>
<comment type="caution">
    <text evidence="4">Lacks conserved residue(s) required for the propagation of feature annotation.</text>
</comment>
<feature type="short sequence motif" description="GXSXG" evidence="4">
    <location>
        <begin position="46"/>
        <end position="50"/>
    </location>
</feature>
<proteinExistence type="predicted"/>
<feature type="domain" description="PNPLA" evidence="5">
    <location>
        <begin position="15"/>
        <end position="174"/>
    </location>
</feature>
<evidence type="ECO:0000313" key="7">
    <source>
        <dbReference type="Proteomes" id="UP000008291"/>
    </source>
</evidence>
<dbReference type="AlphaFoldDB" id="Q3SMN3"/>
<dbReference type="EMBL" id="CP000116">
    <property type="protein sequence ID" value="AAZ96010.1"/>
    <property type="molecule type" value="Genomic_DNA"/>
</dbReference>